<dbReference type="HOGENOM" id="CLU_722931_0_0_5"/>
<dbReference type="EMBL" id="AP012603">
    <property type="protein sequence ID" value="BAM90128.1"/>
    <property type="molecule type" value="Genomic_DNA"/>
</dbReference>
<dbReference type="PATRIC" id="fig|1245469.3.peg.4239"/>
<gene>
    <name evidence="4" type="ORF">S58_41420</name>
</gene>
<protein>
    <recommendedName>
        <fullName evidence="3">Autotransporter domain-containing protein</fullName>
    </recommendedName>
</protein>
<dbReference type="InterPro" id="IPR005546">
    <property type="entry name" value="Autotransporte_beta"/>
</dbReference>
<evidence type="ECO:0000256" key="2">
    <source>
        <dbReference type="SAM" id="SignalP"/>
    </source>
</evidence>
<evidence type="ECO:0000313" key="5">
    <source>
        <dbReference type="Proteomes" id="UP000011841"/>
    </source>
</evidence>
<reference evidence="4 5" key="1">
    <citation type="journal article" date="2013" name="Appl. Environ. Microbiol.">
        <title>Genome analysis suggests that the soil oligotrophic bacterium Agromonas oligotrophica (Bradyrhizobium oligotrophicum) is a nitrogen-fixing symbiont of Aeschynomene indica.</title>
        <authorList>
            <person name="Okubo T."/>
            <person name="Fukushima S."/>
            <person name="Itakura M."/>
            <person name="Oshima K."/>
            <person name="Longtonglang A."/>
            <person name="Teaumroong N."/>
            <person name="Mitsui H."/>
            <person name="Hattori M."/>
            <person name="Hattori R."/>
            <person name="Hattori T."/>
            <person name="Minamisawa K."/>
        </authorList>
    </citation>
    <scope>NUCLEOTIDE SEQUENCE [LARGE SCALE GENOMIC DNA]</scope>
    <source>
        <strain evidence="4 5">S58</strain>
    </source>
</reference>
<dbReference type="AlphaFoldDB" id="M4Z8X3"/>
<dbReference type="KEGG" id="aol:S58_41420"/>
<feature type="domain" description="Autotransporter" evidence="3">
    <location>
        <begin position="95"/>
        <end position="366"/>
    </location>
</feature>
<evidence type="ECO:0000256" key="1">
    <source>
        <dbReference type="SAM" id="MobiDB-lite"/>
    </source>
</evidence>
<dbReference type="GeneID" id="301817942"/>
<sequence length="366" mass="38009">MLLVGAFGVAFVPAPCAAQAASLPIVTASPTPTPSPSPSPLPSPVPGAINSDLSTGRSVLDLGSQFLQRLGRDATQGSSRLLRSNPGGGGAPEAAEQPRFRSWGETYGVTARSSAQGDFVGDKRTTWGGVAGIGMRLVPGVNVGLSVDQSRTRVDVPLALQSATLDLTQLGFNASVDQGPWTWAIAIVHGFGGVNARRETSLGATTSAYGAHITGVLSELDYYWSFGESRVVPKLAFEYARATTAAFQEAGGLDPLSVSGTSLERGRVLAGAEIGHYFVVDGRILDVSAYGKFVDNFAQNLGAVTVSLGTQNITLQGLGEGRHGADTGAALSLSLSGTARVYLNYDAKLRSALQSHQGTLGFELKW</sequence>
<feature type="chain" id="PRO_5004061685" description="Autotransporter domain-containing protein" evidence="2">
    <location>
        <begin position="21"/>
        <end position="366"/>
    </location>
</feature>
<dbReference type="SMART" id="SM00869">
    <property type="entry name" value="Autotransporter"/>
    <property type="match status" value="1"/>
</dbReference>
<keyword evidence="5" id="KW-1185">Reference proteome</keyword>
<dbReference type="Pfam" id="PF03797">
    <property type="entry name" value="Autotransporter"/>
    <property type="match status" value="1"/>
</dbReference>
<dbReference type="SUPFAM" id="SSF103515">
    <property type="entry name" value="Autotransporter"/>
    <property type="match status" value="1"/>
</dbReference>
<organism evidence="4 5">
    <name type="scientific">Bradyrhizobium oligotrophicum S58</name>
    <dbReference type="NCBI Taxonomy" id="1245469"/>
    <lineage>
        <taxon>Bacteria</taxon>
        <taxon>Pseudomonadati</taxon>
        <taxon>Pseudomonadota</taxon>
        <taxon>Alphaproteobacteria</taxon>
        <taxon>Hyphomicrobiales</taxon>
        <taxon>Nitrobacteraceae</taxon>
        <taxon>Bradyrhizobium</taxon>
    </lineage>
</organism>
<feature type="region of interest" description="Disordered" evidence="1">
    <location>
        <begin position="75"/>
        <end position="100"/>
    </location>
</feature>
<dbReference type="PROSITE" id="PS51208">
    <property type="entry name" value="AUTOTRANSPORTER"/>
    <property type="match status" value="1"/>
</dbReference>
<dbReference type="eggNOG" id="COG4625">
    <property type="taxonomic scope" value="Bacteria"/>
</dbReference>
<evidence type="ECO:0000259" key="3">
    <source>
        <dbReference type="PROSITE" id="PS51208"/>
    </source>
</evidence>
<feature type="region of interest" description="Disordered" evidence="1">
    <location>
        <begin position="29"/>
        <end position="49"/>
    </location>
</feature>
<feature type="signal peptide" evidence="2">
    <location>
        <begin position="1"/>
        <end position="20"/>
    </location>
</feature>
<name>M4Z8X3_9BRAD</name>
<proteinExistence type="predicted"/>
<accession>M4Z8X3</accession>
<evidence type="ECO:0000313" key="4">
    <source>
        <dbReference type="EMBL" id="BAM90128.1"/>
    </source>
</evidence>
<feature type="compositionally biased region" description="Pro residues" evidence="1">
    <location>
        <begin position="31"/>
        <end position="45"/>
    </location>
</feature>
<keyword evidence="2" id="KW-0732">Signal</keyword>
<dbReference type="Gene3D" id="2.40.128.130">
    <property type="entry name" value="Autotransporter beta-domain"/>
    <property type="match status" value="1"/>
</dbReference>
<dbReference type="InterPro" id="IPR036709">
    <property type="entry name" value="Autotransporte_beta_dom_sf"/>
</dbReference>
<dbReference type="Proteomes" id="UP000011841">
    <property type="component" value="Chromosome"/>
</dbReference>
<dbReference type="RefSeq" id="WP_015667236.1">
    <property type="nucleotide sequence ID" value="NC_020453.1"/>
</dbReference>